<accession>A0A2W4TCH1</accession>
<reference evidence="1 2" key="1">
    <citation type="journal article" date="2018" name="Aquat. Microb. Ecol.">
        <title>Gammaproteobacterial methanotrophs dominate.</title>
        <authorList>
            <person name="Rissanen A.J."/>
            <person name="Saarenheimo J."/>
            <person name="Tiirola M."/>
            <person name="Peura S."/>
            <person name="Aalto S.L."/>
            <person name="Karvinen A."/>
            <person name="Nykanen H."/>
        </authorList>
    </citation>
    <scope>NUCLEOTIDE SEQUENCE [LARGE SCALE GENOMIC DNA]</scope>
    <source>
        <strain evidence="1">AMbin10</strain>
    </source>
</reference>
<protein>
    <submittedName>
        <fullName evidence="1">Uncharacterized protein</fullName>
    </submittedName>
</protein>
<dbReference type="EMBL" id="QJPH01000228">
    <property type="protein sequence ID" value="PZN82294.1"/>
    <property type="molecule type" value="Genomic_DNA"/>
</dbReference>
<evidence type="ECO:0000313" key="2">
    <source>
        <dbReference type="Proteomes" id="UP000249396"/>
    </source>
</evidence>
<evidence type="ECO:0000313" key="1">
    <source>
        <dbReference type="EMBL" id="PZN82294.1"/>
    </source>
</evidence>
<dbReference type="Proteomes" id="UP000249396">
    <property type="component" value="Unassembled WGS sequence"/>
</dbReference>
<gene>
    <name evidence="1" type="ORF">DM484_06825</name>
</gene>
<proteinExistence type="predicted"/>
<name>A0A2W4TCH1_9GAMM</name>
<sequence>MTNLLKLQLLTNHAKSQRAKKNPCNSPLPDYALLYFDHLCAVFQELLTDKSTPKAQSVLDDALRKRSENIISWNNLYLLDIHILKLLPMESLPNKARSSRQQFRSIVGEAAYQAYLASKPPNIEEGDLCEKTPVLLADIEYLMDSIYLGHSINFLIKKLIIGLSQKSFF</sequence>
<comment type="caution">
    <text evidence="1">The sequence shown here is derived from an EMBL/GenBank/DDBJ whole genome shotgun (WGS) entry which is preliminary data.</text>
</comment>
<organism evidence="1 2">
    <name type="scientific">Candidatus Methylumidiphilus alinenensis</name>
    <dbReference type="NCBI Taxonomy" id="2202197"/>
    <lineage>
        <taxon>Bacteria</taxon>
        <taxon>Pseudomonadati</taxon>
        <taxon>Pseudomonadota</taxon>
        <taxon>Gammaproteobacteria</taxon>
        <taxon>Methylococcales</taxon>
        <taxon>Candidatus Methylumidiphilus</taxon>
    </lineage>
</organism>
<dbReference type="AlphaFoldDB" id="A0A2W4TCH1"/>